<feature type="compositionally biased region" description="Basic residues" evidence="1">
    <location>
        <begin position="317"/>
        <end position="326"/>
    </location>
</feature>
<feature type="compositionally biased region" description="Low complexity" evidence="1">
    <location>
        <begin position="26"/>
        <end position="52"/>
    </location>
</feature>
<feature type="compositionally biased region" description="Basic and acidic residues" evidence="1">
    <location>
        <begin position="250"/>
        <end position="289"/>
    </location>
</feature>
<feature type="region of interest" description="Disordered" evidence="1">
    <location>
        <begin position="250"/>
        <end position="326"/>
    </location>
</feature>
<evidence type="ECO:0000313" key="3">
    <source>
        <dbReference type="Proteomes" id="UP000240883"/>
    </source>
</evidence>
<sequence>MFSHRRPSLKGKAPVLQPDSIPITLPPSLSDTSSSSDLDFPTYTRNPNTIPLPTTPTPSKNPQATLEDLARQLSAAASFLETRTLHDTPLTTSALASFLRKMQVGLVSAAKGMERAEAQRVEDLRAALDEQDARRLEHELDMRGQREEMRRMAVGYRNLYGERIHEIHGRLRQEVDDCQREHLQKLQECERRFDELRAAREEAEEKAAISTVTANEIVERMKKKHYEETKVLEVKVEGLEKQLEKQLKEREKKMKDKEKEKEKQEKVNEVNVNEVKKKADEKAKEKEQQQHVAAPVAGKKRKATPIDEGDGGTTERKTKRSKRHRP</sequence>
<feature type="region of interest" description="Disordered" evidence="1">
    <location>
        <begin position="1"/>
        <end position="63"/>
    </location>
</feature>
<evidence type="ECO:0000256" key="1">
    <source>
        <dbReference type="SAM" id="MobiDB-lite"/>
    </source>
</evidence>
<accession>A0A2T2NYE0</accession>
<keyword evidence="3" id="KW-1185">Reference proteome</keyword>
<evidence type="ECO:0000313" key="2">
    <source>
        <dbReference type="EMBL" id="PSN70434.1"/>
    </source>
</evidence>
<reference evidence="2 3" key="1">
    <citation type="journal article" date="2018" name="Front. Microbiol.">
        <title>Genome-Wide Analysis of Corynespora cassiicola Leaf Fall Disease Putative Effectors.</title>
        <authorList>
            <person name="Lopez D."/>
            <person name="Ribeiro S."/>
            <person name="Label P."/>
            <person name="Fumanal B."/>
            <person name="Venisse J.S."/>
            <person name="Kohler A."/>
            <person name="de Oliveira R.R."/>
            <person name="Labutti K."/>
            <person name="Lipzen A."/>
            <person name="Lail K."/>
            <person name="Bauer D."/>
            <person name="Ohm R.A."/>
            <person name="Barry K.W."/>
            <person name="Spatafora J."/>
            <person name="Grigoriev I.V."/>
            <person name="Martin F.M."/>
            <person name="Pujade-Renaud V."/>
        </authorList>
    </citation>
    <scope>NUCLEOTIDE SEQUENCE [LARGE SCALE GENOMIC DNA]</scope>
    <source>
        <strain evidence="2 3">Philippines</strain>
    </source>
</reference>
<protein>
    <submittedName>
        <fullName evidence="2">Uncharacterized protein</fullName>
    </submittedName>
</protein>
<gene>
    <name evidence="2" type="ORF">BS50DRAFT_619273</name>
</gene>
<dbReference type="EMBL" id="KZ678132">
    <property type="protein sequence ID" value="PSN70434.1"/>
    <property type="molecule type" value="Genomic_DNA"/>
</dbReference>
<dbReference type="Proteomes" id="UP000240883">
    <property type="component" value="Unassembled WGS sequence"/>
</dbReference>
<organism evidence="2 3">
    <name type="scientific">Corynespora cassiicola Philippines</name>
    <dbReference type="NCBI Taxonomy" id="1448308"/>
    <lineage>
        <taxon>Eukaryota</taxon>
        <taxon>Fungi</taxon>
        <taxon>Dikarya</taxon>
        <taxon>Ascomycota</taxon>
        <taxon>Pezizomycotina</taxon>
        <taxon>Dothideomycetes</taxon>
        <taxon>Pleosporomycetidae</taxon>
        <taxon>Pleosporales</taxon>
        <taxon>Corynesporascaceae</taxon>
        <taxon>Corynespora</taxon>
    </lineage>
</organism>
<name>A0A2T2NYE0_CORCC</name>
<proteinExistence type="predicted"/>
<dbReference type="AlphaFoldDB" id="A0A2T2NYE0"/>